<evidence type="ECO:0000313" key="3">
    <source>
        <dbReference type="EMBL" id="KAF7420087.1"/>
    </source>
</evidence>
<keyword evidence="1" id="KW-0472">Membrane</keyword>
<evidence type="ECO:0000313" key="4">
    <source>
        <dbReference type="Proteomes" id="UP000600918"/>
    </source>
</evidence>
<name>A0A834NWT8_VESPE</name>
<dbReference type="EMBL" id="JACSDY010000009">
    <property type="protein sequence ID" value="KAF7420087.1"/>
    <property type="molecule type" value="Genomic_DNA"/>
</dbReference>
<feature type="transmembrane region" description="Helical" evidence="1">
    <location>
        <begin position="206"/>
        <end position="224"/>
    </location>
</feature>
<accession>A0A834NWT8</accession>
<dbReference type="PANTHER" id="PTHR34072:SF52">
    <property type="entry name" value="RIBONUCLEASE H"/>
    <property type="match status" value="1"/>
</dbReference>
<dbReference type="AlphaFoldDB" id="A0A834NWT8"/>
<dbReference type="GO" id="GO:0071897">
    <property type="term" value="P:DNA biosynthetic process"/>
    <property type="evidence" value="ECO:0007669"/>
    <property type="project" value="UniProtKB-ARBA"/>
</dbReference>
<dbReference type="SUPFAM" id="SSF56672">
    <property type="entry name" value="DNA/RNA polymerases"/>
    <property type="match status" value="1"/>
</dbReference>
<dbReference type="PANTHER" id="PTHR34072">
    <property type="entry name" value="ENZYMATIC POLYPROTEIN-RELATED"/>
    <property type="match status" value="1"/>
</dbReference>
<dbReference type="InterPro" id="IPR043502">
    <property type="entry name" value="DNA/RNA_pol_sf"/>
</dbReference>
<protein>
    <recommendedName>
        <fullName evidence="2">Reverse transcriptase/retrotransposon-derived protein RNase H-like domain-containing protein</fullName>
    </recommendedName>
</protein>
<reference evidence="3" key="1">
    <citation type="journal article" date="2020" name="G3 (Bethesda)">
        <title>High-Quality Assemblies for Three Invasive Social Wasps from the &lt;i&gt;Vespula&lt;/i&gt; Genus.</title>
        <authorList>
            <person name="Harrop T.W.R."/>
            <person name="Guhlin J."/>
            <person name="McLaughlin G.M."/>
            <person name="Permina E."/>
            <person name="Stockwell P."/>
            <person name="Gilligan J."/>
            <person name="Le Lec M.F."/>
            <person name="Gruber M.A.M."/>
            <person name="Quinn O."/>
            <person name="Lovegrove M."/>
            <person name="Duncan E.J."/>
            <person name="Remnant E.J."/>
            <person name="Van Eeckhoven J."/>
            <person name="Graham B."/>
            <person name="Knapp R.A."/>
            <person name="Langford K.W."/>
            <person name="Kronenberg Z."/>
            <person name="Press M.O."/>
            <person name="Eacker S.M."/>
            <person name="Wilson-Rankin E.E."/>
            <person name="Purcell J."/>
            <person name="Lester P.J."/>
            <person name="Dearden P.K."/>
        </authorList>
    </citation>
    <scope>NUCLEOTIDE SEQUENCE</scope>
    <source>
        <strain evidence="3">Volc-1</strain>
    </source>
</reference>
<keyword evidence="1" id="KW-1133">Transmembrane helix</keyword>
<gene>
    <name evidence="3" type="ORF">H0235_010384</name>
</gene>
<sequence length="229" mass="27030">MNFRTQTRELPIKSEVPLRTMRCYNYGKPEYSFRDCRLRIRDSKCFKQSPNLNQAQLLLIDFERAEIVRLRYFRIVIDINFEDFPATVYVVPNSAITLDIIMGCDNLLQVNVKTSEIVLRKDESFKLTDIQQNSFHALKDAFTKDDVLKIYYPVHAIELHSDISQYDYGTILLQKSPVDKKLHAVYYYSRKACDAKHKYPNYKLEALMIVITLKISVLFVRYLIDHRAK</sequence>
<keyword evidence="4" id="KW-1185">Reference proteome</keyword>
<proteinExistence type="predicted"/>
<organism evidence="3 4">
    <name type="scientific">Vespula pensylvanica</name>
    <name type="common">Western yellow jacket</name>
    <name type="synonym">Wasp</name>
    <dbReference type="NCBI Taxonomy" id="30213"/>
    <lineage>
        <taxon>Eukaryota</taxon>
        <taxon>Metazoa</taxon>
        <taxon>Ecdysozoa</taxon>
        <taxon>Arthropoda</taxon>
        <taxon>Hexapoda</taxon>
        <taxon>Insecta</taxon>
        <taxon>Pterygota</taxon>
        <taxon>Neoptera</taxon>
        <taxon>Endopterygota</taxon>
        <taxon>Hymenoptera</taxon>
        <taxon>Apocrita</taxon>
        <taxon>Aculeata</taxon>
        <taxon>Vespoidea</taxon>
        <taxon>Vespidae</taxon>
        <taxon>Vespinae</taxon>
        <taxon>Vespula</taxon>
    </lineage>
</organism>
<dbReference type="Proteomes" id="UP000600918">
    <property type="component" value="Unassembled WGS sequence"/>
</dbReference>
<dbReference type="Pfam" id="PF17919">
    <property type="entry name" value="RT_RNaseH_2"/>
    <property type="match status" value="1"/>
</dbReference>
<keyword evidence="1" id="KW-0812">Transmembrane</keyword>
<dbReference type="InterPro" id="IPR041577">
    <property type="entry name" value="RT_RNaseH_2"/>
</dbReference>
<comment type="caution">
    <text evidence="3">The sequence shown here is derived from an EMBL/GenBank/DDBJ whole genome shotgun (WGS) entry which is preliminary data.</text>
</comment>
<evidence type="ECO:0000256" key="1">
    <source>
        <dbReference type="SAM" id="Phobius"/>
    </source>
</evidence>
<feature type="domain" description="Reverse transcriptase/retrotransposon-derived protein RNase H-like" evidence="2">
    <location>
        <begin position="128"/>
        <end position="214"/>
    </location>
</feature>
<evidence type="ECO:0000259" key="2">
    <source>
        <dbReference type="Pfam" id="PF17919"/>
    </source>
</evidence>